<evidence type="ECO:0000313" key="1">
    <source>
        <dbReference type="EMBL" id="CAE8646237.1"/>
    </source>
</evidence>
<dbReference type="EMBL" id="CAJNNW010004243">
    <property type="protein sequence ID" value="CAE8646237.1"/>
    <property type="molecule type" value="Genomic_DNA"/>
</dbReference>
<name>A0A813I6Z8_POLGL</name>
<comment type="caution">
    <text evidence="1">The sequence shown here is derived from an EMBL/GenBank/DDBJ whole genome shotgun (WGS) entry which is preliminary data.</text>
</comment>
<evidence type="ECO:0000313" key="2">
    <source>
        <dbReference type="Proteomes" id="UP000626109"/>
    </source>
</evidence>
<dbReference type="Proteomes" id="UP000626109">
    <property type="component" value="Unassembled WGS sequence"/>
</dbReference>
<dbReference type="AlphaFoldDB" id="A0A813I6Z8"/>
<gene>
    <name evidence="1" type="ORF">PGLA2088_LOCUS4627</name>
</gene>
<sequence length="318" mass="35459">MAQVCNVRASLRAHLESDWHLGNNGTVTGHRYARTFSFVCISVRLSIAKVPRLCSRFHSKVLVLNAKPNKASGKYFVGAIRNGHWYVVAPKIVSLKRWSHFEPWKAYAIEGWWLDNMLKASKLTRDTYLELAAKVNIGFQKYLMDVRASERFEKELAVHATIAAEEAKLQAQLLPMSDFAEVDLFVSYFDGEARFRRPMFAIVGGTNLGKSLLAAAIMRRIGDMTGVSDFLEVTVEDSDALDLVDVDRRLHAGVILDGAGDALLLKRNRETLQGRPKTSKGAKSATNVYASSYNFLQRAVVDTFDLSAANLDALLSDR</sequence>
<protein>
    <submittedName>
        <fullName evidence="1">Uncharacterized protein</fullName>
    </submittedName>
</protein>
<reference evidence="1" key="1">
    <citation type="submission" date="2021-02" db="EMBL/GenBank/DDBJ databases">
        <authorList>
            <person name="Dougan E. K."/>
            <person name="Rhodes N."/>
            <person name="Thang M."/>
            <person name="Chan C."/>
        </authorList>
    </citation>
    <scope>NUCLEOTIDE SEQUENCE</scope>
</reference>
<organism evidence="1 2">
    <name type="scientific">Polarella glacialis</name>
    <name type="common">Dinoflagellate</name>
    <dbReference type="NCBI Taxonomy" id="89957"/>
    <lineage>
        <taxon>Eukaryota</taxon>
        <taxon>Sar</taxon>
        <taxon>Alveolata</taxon>
        <taxon>Dinophyceae</taxon>
        <taxon>Suessiales</taxon>
        <taxon>Suessiaceae</taxon>
        <taxon>Polarella</taxon>
    </lineage>
</organism>
<accession>A0A813I6Z8</accession>
<proteinExistence type="predicted"/>